<evidence type="ECO:0000313" key="4">
    <source>
        <dbReference type="EMBL" id="MEQ0565393.1"/>
    </source>
</evidence>
<name>A0ABV0LSZ2_9PSEU</name>
<sequence length="388" mass="40631">MSRRFLRALLPLAVLASGVTFAAPASAAGDIDLCVTVGRNAGFTGENFVTAVAVAMAESRCDPLARGANPDSLDRGLWQINDKYHPEVSDACAYDAQCNANAAYRISGGGTDWTPWSTYNSGSYKQFVDEARAAIGAPVPPVRVAKSINGDRYDDAVGVDSDGVAWLYPGRSGGGFGTRVRIGPGWSGFTEIAVNDSNGDGWADLFGIKAGTLYYCNNRGDGTFSGAATVGPGWSAMEWVSFADVNGDNKADILARDGGTMYLYIGKGGGSFAERSPVGPGWTSLTRHTGADADGDGDGDIWATNSAGELYFWKRSSSGYATAVQVGAGWTAFRQLVSMDVNGDTKADLVAIRTSDNTLWQWLGTGTGTFGQGTQIGTGWSGFTLAVN</sequence>
<dbReference type="EMBL" id="JBDZYD010000020">
    <property type="protein sequence ID" value="MEQ0565393.1"/>
    <property type="molecule type" value="Genomic_DNA"/>
</dbReference>
<feature type="domain" description="Transglycosylase SLT" evidence="3">
    <location>
        <begin position="36"/>
        <end position="118"/>
    </location>
</feature>
<organism evidence="4 5">
    <name type="scientific">Amycolatopsis melonis</name>
    <dbReference type="NCBI Taxonomy" id="3156488"/>
    <lineage>
        <taxon>Bacteria</taxon>
        <taxon>Bacillati</taxon>
        <taxon>Actinomycetota</taxon>
        <taxon>Actinomycetes</taxon>
        <taxon>Pseudonocardiales</taxon>
        <taxon>Pseudonocardiaceae</taxon>
        <taxon>Amycolatopsis</taxon>
    </lineage>
</organism>
<dbReference type="InterPro" id="IPR028994">
    <property type="entry name" value="Integrin_alpha_N"/>
</dbReference>
<evidence type="ECO:0000256" key="2">
    <source>
        <dbReference type="SAM" id="SignalP"/>
    </source>
</evidence>
<evidence type="ECO:0000256" key="1">
    <source>
        <dbReference type="ARBA" id="ARBA00022729"/>
    </source>
</evidence>
<dbReference type="Pfam" id="PF13517">
    <property type="entry name" value="FG-GAP_3"/>
    <property type="match status" value="1"/>
</dbReference>
<dbReference type="Proteomes" id="UP001440984">
    <property type="component" value="Unassembled WGS sequence"/>
</dbReference>
<comment type="caution">
    <text evidence="4">The sequence shown here is derived from an EMBL/GenBank/DDBJ whole genome shotgun (WGS) entry which is preliminary data.</text>
</comment>
<dbReference type="PANTHER" id="PTHR44103:SF1">
    <property type="entry name" value="PROPROTEIN CONVERTASE P"/>
    <property type="match status" value="1"/>
</dbReference>
<keyword evidence="5" id="KW-1185">Reference proteome</keyword>
<dbReference type="SUPFAM" id="SSF53955">
    <property type="entry name" value="Lysozyme-like"/>
    <property type="match status" value="1"/>
</dbReference>
<accession>A0ABV0LSZ2</accession>
<protein>
    <submittedName>
        <fullName evidence="4">FG-GAP-like repeat-containing protein</fullName>
    </submittedName>
</protein>
<evidence type="ECO:0000259" key="3">
    <source>
        <dbReference type="Pfam" id="PF18896"/>
    </source>
</evidence>
<feature type="chain" id="PRO_5045610360" evidence="2">
    <location>
        <begin position="23"/>
        <end position="388"/>
    </location>
</feature>
<gene>
    <name evidence="4" type="ORF">ABJI51_40485</name>
</gene>
<dbReference type="RefSeq" id="WP_348956479.1">
    <property type="nucleotide sequence ID" value="NZ_JBDZYD010000020.1"/>
</dbReference>
<dbReference type="InterPro" id="IPR023346">
    <property type="entry name" value="Lysozyme-like_dom_sf"/>
</dbReference>
<dbReference type="PANTHER" id="PTHR44103">
    <property type="entry name" value="PROPROTEIN CONVERTASE P"/>
    <property type="match status" value="1"/>
</dbReference>
<keyword evidence="1 2" id="KW-0732">Signal</keyword>
<dbReference type="InterPro" id="IPR043992">
    <property type="entry name" value="SLT_3"/>
</dbReference>
<dbReference type="Pfam" id="PF18896">
    <property type="entry name" value="SLT_3"/>
    <property type="match status" value="1"/>
</dbReference>
<feature type="signal peptide" evidence="2">
    <location>
        <begin position="1"/>
        <end position="22"/>
    </location>
</feature>
<evidence type="ECO:0000313" key="5">
    <source>
        <dbReference type="Proteomes" id="UP001440984"/>
    </source>
</evidence>
<reference evidence="4 5" key="1">
    <citation type="submission" date="2024-05" db="EMBL/GenBank/DDBJ databases">
        <authorList>
            <person name="Zhao H."/>
            <person name="Xu Y."/>
            <person name="Lin S."/>
            <person name="Spain J.C."/>
            <person name="Zhou N.-Y."/>
        </authorList>
    </citation>
    <scope>NUCLEOTIDE SEQUENCE [LARGE SCALE GENOMIC DNA]</scope>
    <source>
        <strain evidence="4 5">NEAU-NG30</strain>
    </source>
</reference>
<proteinExistence type="predicted"/>
<dbReference type="SUPFAM" id="SSF69318">
    <property type="entry name" value="Integrin alpha N-terminal domain"/>
    <property type="match status" value="1"/>
</dbReference>
<dbReference type="InterPro" id="IPR013517">
    <property type="entry name" value="FG-GAP"/>
</dbReference>